<keyword evidence="1" id="KW-0812">Transmembrane</keyword>
<feature type="transmembrane region" description="Helical" evidence="1">
    <location>
        <begin position="90"/>
        <end position="108"/>
    </location>
</feature>
<feature type="transmembrane region" description="Helical" evidence="1">
    <location>
        <begin position="115"/>
        <end position="139"/>
    </location>
</feature>
<evidence type="ECO:0000313" key="3">
    <source>
        <dbReference type="Proteomes" id="UP000471501"/>
    </source>
</evidence>
<comment type="caution">
    <text evidence="2">The sequence shown here is derived from an EMBL/GenBank/DDBJ whole genome shotgun (WGS) entry which is preliminary data.</text>
</comment>
<dbReference type="RefSeq" id="WP_160375532.1">
    <property type="nucleotide sequence ID" value="NZ_WSTB01000008.1"/>
</dbReference>
<dbReference type="Proteomes" id="UP000471501">
    <property type="component" value="Unassembled WGS sequence"/>
</dbReference>
<dbReference type="AlphaFoldDB" id="A0A6I4NVC4"/>
<feature type="transmembrane region" description="Helical" evidence="1">
    <location>
        <begin position="6"/>
        <end position="34"/>
    </location>
</feature>
<dbReference type="EMBL" id="WSTB01000008">
    <property type="protein sequence ID" value="MWB95609.1"/>
    <property type="molecule type" value="Genomic_DNA"/>
</dbReference>
<proteinExistence type="predicted"/>
<organism evidence="2 3">
    <name type="scientific">Flavobacterium hydrocarbonoxydans</name>
    <dbReference type="NCBI Taxonomy" id="2683249"/>
    <lineage>
        <taxon>Bacteria</taxon>
        <taxon>Pseudomonadati</taxon>
        <taxon>Bacteroidota</taxon>
        <taxon>Flavobacteriia</taxon>
        <taxon>Flavobacteriales</taxon>
        <taxon>Flavobacteriaceae</taxon>
        <taxon>Flavobacterium</taxon>
    </lineage>
</organism>
<keyword evidence="1" id="KW-0472">Membrane</keyword>
<name>A0A6I4NVC4_9FLAO</name>
<keyword evidence="1" id="KW-1133">Transmembrane helix</keyword>
<accession>A0A6I4NVC4</accession>
<evidence type="ECO:0000313" key="2">
    <source>
        <dbReference type="EMBL" id="MWB95609.1"/>
    </source>
</evidence>
<reference evidence="2 3" key="1">
    <citation type="submission" date="2019-12" db="EMBL/GenBank/DDBJ databases">
        <authorList>
            <person name="Kim Y.S."/>
        </authorList>
    </citation>
    <scope>NUCLEOTIDE SEQUENCE [LARGE SCALE GENOMIC DNA]</scope>
    <source>
        <strain evidence="2 3">GA093</strain>
    </source>
</reference>
<protein>
    <submittedName>
        <fullName evidence="2">Uncharacterized protein</fullName>
    </submittedName>
</protein>
<feature type="transmembrane region" description="Helical" evidence="1">
    <location>
        <begin position="159"/>
        <end position="182"/>
    </location>
</feature>
<gene>
    <name evidence="2" type="ORF">GON26_14670</name>
</gene>
<keyword evidence="3" id="KW-1185">Reference proteome</keyword>
<feature type="transmembrane region" description="Helical" evidence="1">
    <location>
        <begin position="46"/>
        <end position="70"/>
    </location>
</feature>
<evidence type="ECO:0000256" key="1">
    <source>
        <dbReference type="SAM" id="Phobius"/>
    </source>
</evidence>
<sequence length="195" mass="23071">MKENIMLLLQIITIDFFTAFGLYSLLFLIVSIFTKNAALYKVDNEAAKFISFTGLVYFAVWIIGLFVFYFESNIEAQNSMLNRMFGRYWFGIWAQPILWFLVTQLLRIKRVYKNIFLRLLFSFILIISIERFVIMMTAFDDDYLPGGWTMHRDLDIYPPNFILALFCKILVFLLFVGIYYLATSKLKMVLKKKAE</sequence>